<reference evidence="2" key="1">
    <citation type="submission" date="2022-06" db="EMBL/GenBank/DDBJ databases">
        <title>Draft genome sequence of Streptomyces sp. RB6PN25 isolated from peat swamp forest in Thailand.</title>
        <authorList>
            <person name="Duangmal K."/>
            <person name="Klaysubun C."/>
        </authorList>
    </citation>
    <scope>NUCLEOTIDE SEQUENCE</scope>
    <source>
        <strain evidence="2">RB6PN25</strain>
    </source>
</reference>
<protein>
    <submittedName>
        <fullName evidence="2">Uncharacterized protein</fullName>
    </submittedName>
</protein>
<name>A0ABT1PUW8_9ACTN</name>
<evidence type="ECO:0000313" key="2">
    <source>
        <dbReference type="EMBL" id="MCQ4080785.1"/>
    </source>
</evidence>
<accession>A0ABT1PUW8</accession>
<keyword evidence="3" id="KW-1185">Reference proteome</keyword>
<dbReference type="Gene3D" id="3.30.70.20">
    <property type="match status" value="1"/>
</dbReference>
<dbReference type="RefSeq" id="WP_255919700.1">
    <property type="nucleotide sequence ID" value="NZ_JANFNG010000005.1"/>
</dbReference>
<evidence type="ECO:0000256" key="1">
    <source>
        <dbReference type="SAM" id="MobiDB-lite"/>
    </source>
</evidence>
<proteinExistence type="predicted"/>
<evidence type="ECO:0000313" key="3">
    <source>
        <dbReference type="Proteomes" id="UP001057702"/>
    </source>
</evidence>
<dbReference type="EMBL" id="JANFNG010000005">
    <property type="protein sequence ID" value="MCQ4080785.1"/>
    <property type="molecule type" value="Genomic_DNA"/>
</dbReference>
<comment type="caution">
    <text evidence="2">The sequence shown here is derived from an EMBL/GenBank/DDBJ whole genome shotgun (WGS) entry which is preliminary data.</text>
</comment>
<sequence>MSARPVEAITQDRRMAEEYHDFVEDNRRFFTELLPGRDKPAGTPGGAGKIDRVGVGTPMAAAR</sequence>
<gene>
    <name evidence="2" type="ORF">NGB36_09270</name>
</gene>
<organism evidence="2 3">
    <name type="scientific">Streptomyces humicola</name>
    <dbReference type="NCBI Taxonomy" id="2953240"/>
    <lineage>
        <taxon>Bacteria</taxon>
        <taxon>Bacillati</taxon>
        <taxon>Actinomycetota</taxon>
        <taxon>Actinomycetes</taxon>
        <taxon>Kitasatosporales</taxon>
        <taxon>Streptomycetaceae</taxon>
        <taxon>Streptomyces</taxon>
    </lineage>
</organism>
<dbReference type="Proteomes" id="UP001057702">
    <property type="component" value="Unassembled WGS sequence"/>
</dbReference>
<feature type="region of interest" description="Disordered" evidence="1">
    <location>
        <begin position="34"/>
        <end position="63"/>
    </location>
</feature>